<dbReference type="PhylomeDB" id="R7Q597"/>
<name>R7Q597_CHOCR</name>
<dbReference type="EMBL" id="HG001531">
    <property type="protein sequence ID" value="CDF32635.1"/>
    <property type="molecule type" value="Genomic_DNA"/>
</dbReference>
<dbReference type="STRING" id="2769.R7Q597"/>
<dbReference type="CDD" id="cd01647">
    <property type="entry name" value="RT_LTR"/>
    <property type="match status" value="1"/>
</dbReference>
<dbReference type="Pfam" id="PF00078">
    <property type="entry name" value="RVT_1"/>
    <property type="match status" value="1"/>
</dbReference>
<dbReference type="KEGG" id="ccp:CHC_T00001517001"/>
<dbReference type="InterPro" id="IPR053134">
    <property type="entry name" value="RNA-dir_DNA_polymerase"/>
</dbReference>
<reference evidence="3" key="1">
    <citation type="journal article" date="2013" name="Proc. Natl. Acad. Sci. U.S.A.">
        <title>Genome structure and metabolic features in the red seaweed Chondrus crispus shed light on evolution of the Archaeplastida.</title>
        <authorList>
            <person name="Collen J."/>
            <person name="Porcel B."/>
            <person name="Carre W."/>
            <person name="Ball S.G."/>
            <person name="Chaparro C."/>
            <person name="Tonon T."/>
            <person name="Barbeyron T."/>
            <person name="Michel G."/>
            <person name="Noel B."/>
            <person name="Valentin K."/>
            <person name="Elias M."/>
            <person name="Artiguenave F."/>
            <person name="Arun A."/>
            <person name="Aury J.M."/>
            <person name="Barbosa-Neto J.F."/>
            <person name="Bothwell J.H."/>
            <person name="Bouget F.Y."/>
            <person name="Brillet L."/>
            <person name="Cabello-Hurtado F."/>
            <person name="Capella-Gutierrez S."/>
            <person name="Charrier B."/>
            <person name="Cladiere L."/>
            <person name="Cock J.M."/>
            <person name="Coelho S.M."/>
            <person name="Colleoni C."/>
            <person name="Czjzek M."/>
            <person name="Da Silva C."/>
            <person name="Delage L."/>
            <person name="Denoeud F."/>
            <person name="Deschamps P."/>
            <person name="Dittami S.M."/>
            <person name="Gabaldon T."/>
            <person name="Gachon C.M."/>
            <person name="Groisillier A."/>
            <person name="Herve C."/>
            <person name="Jabbari K."/>
            <person name="Katinka M."/>
            <person name="Kloareg B."/>
            <person name="Kowalczyk N."/>
            <person name="Labadie K."/>
            <person name="Leblanc C."/>
            <person name="Lopez P.J."/>
            <person name="McLachlan D.H."/>
            <person name="Meslet-Cladiere L."/>
            <person name="Moustafa A."/>
            <person name="Nehr Z."/>
            <person name="Nyvall Collen P."/>
            <person name="Panaud O."/>
            <person name="Partensky F."/>
            <person name="Poulain J."/>
            <person name="Rensing S.A."/>
            <person name="Rousvoal S."/>
            <person name="Samson G."/>
            <person name="Symeonidi A."/>
            <person name="Weissenbach J."/>
            <person name="Zambounis A."/>
            <person name="Wincker P."/>
            <person name="Boyen C."/>
        </authorList>
    </citation>
    <scope>NUCLEOTIDE SEQUENCE [LARGE SCALE GENOMIC DNA]</scope>
    <source>
        <strain evidence="3">cv. Stackhouse</strain>
    </source>
</reference>
<dbReference type="InterPro" id="IPR000477">
    <property type="entry name" value="RT_dom"/>
</dbReference>
<dbReference type="PANTHER" id="PTHR24559:SF444">
    <property type="entry name" value="REVERSE TRANSCRIPTASE DOMAIN-CONTAINING PROTEIN"/>
    <property type="match status" value="1"/>
</dbReference>
<dbReference type="OrthoDB" id="775972at2759"/>
<evidence type="ECO:0000313" key="2">
    <source>
        <dbReference type="EMBL" id="CDF32635.1"/>
    </source>
</evidence>
<dbReference type="RefSeq" id="XP_005712406.1">
    <property type="nucleotide sequence ID" value="XM_005712349.1"/>
</dbReference>
<dbReference type="Gramene" id="CDF32635">
    <property type="protein sequence ID" value="CDF32635"/>
    <property type="gene ID" value="CHC_T00001517001"/>
</dbReference>
<feature type="domain" description="Reverse transcriptase" evidence="1">
    <location>
        <begin position="7"/>
        <end position="60"/>
    </location>
</feature>
<evidence type="ECO:0000313" key="3">
    <source>
        <dbReference type="Proteomes" id="UP000012073"/>
    </source>
</evidence>
<protein>
    <recommendedName>
        <fullName evidence="1">Reverse transcriptase domain-containing protein</fullName>
    </recommendedName>
</protein>
<dbReference type="GeneID" id="17320152"/>
<dbReference type="PANTHER" id="PTHR24559">
    <property type="entry name" value="TRANSPOSON TY3-I GAG-POL POLYPROTEIN"/>
    <property type="match status" value="1"/>
</dbReference>
<organism evidence="2 3">
    <name type="scientific">Chondrus crispus</name>
    <name type="common">Carrageen Irish moss</name>
    <name type="synonym">Polymorpha crispa</name>
    <dbReference type="NCBI Taxonomy" id="2769"/>
    <lineage>
        <taxon>Eukaryota</taxon>
        <taxon>Rhodophyta</taxon>
        <taxon>Florideophyceae</taxon>
        <taxon>Rhodymeniophycidae</taxon>
        <taxon>Gigartinales</taxon>
        <taxon>Gigartinaceae</taxon>
        <taxon>Chondrus</taxon>
    </lineage>
</organism>
<dbReference type="Proteomes" id="UP000012073">
    <property type="component" value="Unassembled WGS sequence"/>
</dbReference>
<evidence type="ECO:0000259" key="1">
    <source>
        <dbReference type="Pfam" id="PF00078"/>
    </source>
</evidence>
<dbReference type="AlphaFoldDB" id="R7Q597"/>
<sequence>MDDWIDSLGDAAVFTTLDCNSGYWQIPVAPEDRDKTTFTTHIGTFRHIRMPFGLRRAPDTF</sequence>
<dbReference type="InterPro" id="IPR043502">
    <property type="entry name" value="DNA/RNA_pol_sf"/>
</dbReference>
<proteinExistence type="predicted"/>
<gene>
    <name evidence="2" type="ORF">CHC_T00001517001</name>
</gene>
<dbReference type="Gene3D" id="3.10.10.10">
    <property type="entry name" value="HIV Type 1 Reverse Transcriptase, subunit A, domain 1"/>
    <property type="match status" value="1"/>
</dbReference>
<accession>R7Q597</accession>
<dbReference type="InterPro" id="IPR043128">
    <property type="entry name" value="Rev_trsase/Diguanyl_cyclase"/>
</dbReference>
<keyword evidence="3" id="KW-1185">Reference proteome</keyword>
<dbReference type="SUPFAM" id="SSF56672">
    <property type="entry name" value="DNA/RNA polymerases"/>
    <property type="match status" value="1"/>
</dbReference>
<dbReference type="Gene3D" id="3.30.70.270">
    <property type="match status" value="1"/>
</dbReference>